<accession>A0A2P5BDQ4</accession>
<evidence type="ECO:0000313" key="2">
    <source>
        <dbReference type="Proteomes" id="UP000237000"/>
    </source>
</evidence>
<name>A0A2P5BDQ4_TREOI</name>
<protein>
    <submittedName>
        <fullName evidence="1">Uncharacterized protein</fullName>
    </submittedName>
</protein>
<gene>
    <name evidence="1" type="ORF">TorRG33x02_324540</name>
</gene>
<dbReference type="Proteomes" id="UP000237000">
    <property type="component" value="Unassembled WGS sequence"/>
</dbReference>
<comment type="caution">
    <text evidence="1">The sequence shown here is derived from an EMBL/GenBank/DDBJ whole genome shotgun (WGS) entry which is preliminary data.</text>
</comment>
<organism evidence="1 2">
    <name type="scientific">Trema orientale</name>
    <name type="common">Charcoal tree</name>
    <name type="synonym">Celtis orientalis</name>
    <dbReference type="NCBI Taxonomy" id="63057"/>
    <lineage>
        <taxon>Eukaryota</taxon>
        <taxon>Viridiplantae</taxon>
        <taxon>Streptophyta</taxon>
        <taxon>Embryophyta</taxon>
        <taxon>Tracheophyta</taxon>
        <taxon>Spermatophyta</taxon>
        <taxon>Magnoliopsida</taxon>
        <taxon>eudicotyledons</taxon>
        <taxon>Gunneridae</taxon>
        <taxon>Pentapetalae</taxon>
        <taxon>rosids</taxon>
        <taxon>fabids</taxon>
        <taxon>Rosales</taxon>
        <taxon>Cannabaceae</taxon>
        <taxon>Trema</taxon>
    </lineage>
</organism>
<keyword evidence="2" id="KW-1185">Reference proteome</keyword>
<proteinExistence type="predicted"/>
<reference evidence="2" key="1">
    <citation type="submission" date="2016-06" db="EMBL/GenBank/DDBJ databases">
        <title>Parallel loss of symbiosis genes in relatives of nitrogen-fixing non-legume Parasponia.</title>
        <authorList>
            <person name="Van Velzen R."/>
            <person name="Holmer R."/>
            <person name="Bu F."/>
            <person name="Rutten L."/>
            <person name="Van Zeijl A."/>
            <person name="Liu W."/>
            <person name="Santuari L."/>
            <person name="Cao Q."/>
            <person name="Sharma T."/>
            <person name="Shen D."/>
            <person name="Roswanjaya Y."/>
            <person name="Wardhani T."/>
            <person name="Kalhor M.S."/>
            <person name="Jansen J."/>
            <person name="Van den Hoogen J."/>
            <person name="Gungor B."/>
            <person name="Hartog M."/>
            <person name="Hontelez J."/>
            <person name="Verver J."/>
            <person name="Yang W.-C."/>
            <person name="Schijlen E."/>
            <person name="Repin R."/>
            <person name="Schilthuizen M."/>
            <person name="Schranz E."/>
            <person name="Heidstra R."/>
            <person name="Miyata K."/>
            <person name="Fedorova E."/>
            <person name="Kohlen W."/>
            <person name="Bisseling T."/>
            <person name="Smit S."/>
            <person name="Geurts R."/>
        </authorList>
    </citation>
    <scope>NUCLEOTIDE SEQUENCE [LARGE SCALE GENOMIC DNA]</scope>
    <source>
        <strain evidence="2">cv. RG33-2</strain>
    </source>
</reference>
<dbReference type="InParanoid" id="A0A2P5BDQ4"/>
<dbReference type="AlphaFoldDB" id="A0A2P5BDQ4"/>
<evidence type="ECO:0000313" key="1">
    <source>
        <dbReference type="EMBL" id="PON46920.1"/>
    </source>
</evidence>
<sequence>MTENFTSQILDWLGTHVEEIIVTRGRIRCMMDMIIQSREIERSRDKDWKSFIDTHIGSLESEQYSLDGSRSRRVLHGLSISGLESMTSTSSGIEICDTLVYCDEECTGLEGGLDDGVEVVGNQLSVGADLAEKSVMKLNCVTGGEASNKDIESGYENKWIEGDDFMVRSENKGDGYDNDFMVREDNRHGYNDDHKSDEKTKLMETEIRRNIEIVELQDTEEIICVSEKISSMDCEGNFLVENGNAGRNIMEESVVEHKSLTRREKQLNHLYDPVGAESEEEIMLEGGKNLENDVLNDITGDEMLNLLKNISGN</sequence>
<dbReference type="EMBL" id="JXTC01000544">
    <property type="protein sequence ID" value="PON46920.1"/>
    <property type="molecule type" value="Genomic_DNA"/>
</dbReference>